<organism evidence="6 7">
    <name type="scientific">Rhizopogon vesiculosus</name>
    <dbReference type="NCBI Taxonomy" id="180088"/>
    <lineage>
        <taxon>Eukaryota</taxon>
        <taxon>Fungi</taxon>
        <taxon>Dikarya</taxon>
        <taxon>Basidiomycota</taxon>
        <taxon>Agaricomycotina</taxon>
        <taxon>Agaricomycetes</taxon>
        <taxon>Agaricomycetidae</taxon>
        <taxon>Boletales</taxon>
        <taxon>Suillineae</taxon>
        <taxon>Rhizopogonaceae</taxon>
        <taxon>Rhizopogon</taxon>
    </lineage>
</organism>
<evidence type="ECO:0000256" key="1">
    <source>
        <dbReference type="ARBA" id="ARBA00005446"/>
    </source>
</evidence>
<evidence type="ECO:0000256" key="2">
    <source>
        <dbReference type="ARBA" id="ARBA00023125"/>
    </source>
</evidence>
<dbReference type="STRING" id="180088.A0A1J8Q057"/>
<dbReference type="GO" id="GO:0005694">
    <property type="term" value="C:chromosome"/>
    <property type="evidence" value="ECO:0007669"/>
    <property type="project" value="TreeGrafter"/>
</dbReference>
<dbReference type="GO" id="GO:0006281">
    <property type="term" value="P:DNA repair"/>
    <property type="evidence" value="ECO:0007669"/>
    <property type="project" value="TreeGrafter"/>
</dbReference>
<keyword evidence="3" id="KW-0413">Isomerase</keyword>
<name>A0A1J8Q057_9AGAM</name>
<dbReference type="Proteomes" id="UP000183567">
    <property type="component" value="Unassembled WGS sequence"/>
</dbReference>
<evidence type="ECO:0000256" key="3">
    <source>
        <dbReference type="ARBA" id="ARBA00023235"/>
    </source>
</evidence>
<evidence type="ECO:0000256" key="5">
    <source>
        <dbReference type="ARBA" id="ARBA00034808"/>
    </source>
</evidence>
<evidence type="ECO:0000256" key="4">
    <source>
        <dbReference type="ARBA" id="ARBA00034617"/>
    </source>
</evidence>
<dbReference type="Gene3D" id="3.40.50.300">
    <property type="entry name" value="P-loop containing nucleotide triphosphate hydrolases"/>
    <property type="match status" value="1"/>
</dbReference>
<keyword evidence="2" id="KW-0238">DNA-binding</keyword>
<dbReference type="EMBL" id="LVVM01004178">
    <property type="protein sequence ID" value="OJA13371.1"/>
    <property type="molecule type" value="Genomic_DNA"/>
</dbReference>
<comment type="catalytic activity">
    <reaction evidence="4">
        <text>Couples ATP hydrolysis with the unwinding of duplex DNA by translocating in the 3'-5' direction.</text>
        <dbReference type="EC" id="5.6.2.4"/>
    </reaction>
</comment>
<reference evidence="6 7" key="1">
    <citation type="submission" date="2016-03" db="EMBL/GenBank/DDBJ databases">
        <title>Comparative genomics of the ectomycorrhizal sister species Rhizopogon vinicolor and Rhizopogon vesiculosus (Basidiomycota: Boletales) reveals a divergence of the mating type B locus.</title>
        <authorList>
            <person name="Mujic A.B."/>
            <person name="Kuo A."/>
            <person name="Tritt A."/>
            <person name="Lipzen A."/>
            <person name="Chen C."/>
            <person name="Johnson J."/>
            <person name="Sharma A."/>
            <person name="Barry K."/>
            <person name="Grigoriev I.V."/>
            <person name="Spatafora J.W."/>
        </authorList>
    </citation>
    <scope>NUCLEOTIDE SEQUENCE [LARGE SCALE GENOMIC DNA]</scope>
    <source>
        <strain evidence="6 7">AM-OR11-056</strain>
    </source>
</reference>
<evidence type="ECO:0000313" key="6">
    <source>
        <dbReference type="EMBL" id="OJA13371.1"/>
    </source>
</evidence>
<dbReference type="SUPFAM" id="SSF52540">
    <property type="entry name" value="P-loop containing nucleoside triphosphate hydrolases"/>
    <property type="match status" value="1"/>
</dbReference>
<dbReference type="GO" id="GO:0006310">
    <property type="term" value="P:DNA recombination"/>
    <property type="evidence" value="ECO:0007669"/>
    <property type="project" value="TreeGrafter"/>
</dbReference>
<dbReference type="GO" id="GO:0005737">
    <property type="term" value="C:cytoplasm"/>
    <property type="evidence" value="ECO:0007669"/>
    <property type="project" value="TreeGrafter"/>
</dbReference>
<dbReference type="PANTHER" id="PTHR13710:SF105">
    <property type="entry name" value="ATP-DEPENDENT DNA HELICASE Q1"/>
    <property type="match status" value="1"/>
</dbReference>
<comment type="caution">
    <text evidence="6">The sequence shown here is derived from an EMBL/GenBank/DDBJ whole genome shotgun (WGS) entry which is preliminary data.</text>
</comment>
<sequence>MLATLCFGEGIDFPHVRYVIHVEVRNMLCFLQESGRLGRDGKPSHSMVLYSHLPWLKDDQRDSHTGVQAMREFLTAENCRRLAFSEFDPDVHSCAANSANLLCDRCEAIANSQELKLAQPYKLMPPFQTLPSVIAIEDSVQSNAKHLNDAHSGSIKELKALKHIIESIDAIGCMECWIHGEPIIGAHDHNRPPYFNAVVSSFCASTRKDNAFWPYCFRCWIPFHEPCLHQSIPRGVSNTGSFCRYHDRFPSMIPSLIALIAIHPSSGEFLQWISRAVDAPFENFESTNALKKWLTADPQGPNTIPNCHRFVIAFDREFHK</sequence>
<proteinExistence type="inferred from homology"/>
<dbReference type="GO" id="GO:0043138">
    <property type="term" value="F:3'-5' DNA helicase activity"/>
    <property type="evidence" value="ECO:0007669"/>
    <property type="project" value="UniProtKB-EC"/>
</dbReference>
<dbReference type="AlphaFoldDB" id="A0A1J8Q057"/>
<keyword evidence="7" id="KW-1185">Reference proteome</keyword>
<comment type="similarity">
    <text evidence="1">Belongs to the helicase family. RecQ subfamily.</text>
</comment>
<accession>A0A1J8Q057</accession>
<gene>
    <name evidence="6" type="ORF">AZE42_12540</name>
</gene>
<protein>
    <recommendedName>
        <fullName evidence="5">DNA 3'-5' helicase</fullName>
        <ecNumber evidence="5">5.6.2.4</ecNumber>
    </recommendedName>
</protein>
<dbReference type="InterPro" id="IPR027417">
    <property type="entry name" value="P-loop_NTPase"/>
</dbReference>
<evidence type="ECO:0000313" key="7">
    <source>
        <dbReference type="Proteomes" id="UP000183567"/>
    </source>
</evidence>
<dbReference type="EC" id="5.6.2.4" evidence="5"/>
<dbReference type="GO" id="GO:0009378">
    <property type="term" value="F:four-way junction helicase activity"/>
    <property type="evidence" value="ECO:0007669"/>
    <property type="project" value="TreeGrafter"/>
</dbReference>
<dbReference type="PANTHER" id="PTHR13710">
    <property type="entry name" value="DNA HELICASE RECQ FAMILY MEMBER"/>
    <property type="match status" value="1"/>
</dbReference>
<dbReference type="GO" id="GO:0003677">
    <property type="term" value="F:DNA binding"/>
    <property type="evidence" value="ECO:0007669"/>
    <property type="project" value="UniProtKB-KW"/>
</dbReference>
<dbReference type="OrthoDB" id="2692163at2759"/>